<dbReference type="PROSITE" id="PS50056">
    <property type="entry name" value="TYR_PHOSPHATASE_2"/>
    <property type="match status" value="1"/>
</dbReference>
<name>A0AAD3DXU8_9CHLO</name>
<dbReference type="InterPro" id="IPR016130">
    <property type="entry name" value="Tyr_Pase_AS"/>
</dbReference>
<dbReference type="InterPro" id="IPR029021">
    <property type="entry name" value="Prot-tyrosine_phosphatase-like"/>
</dbReference>
<reference evidence="3 4" key="1">
    <citation type="journal article" date="2021" name="Sci. Rep.">
        <title>Genome sequencing of the multicellular alga Astrephomene provides insights into convergent evolution of germ-soma differentiation.</title>
        <authorList>
            <person name="Yamashita S."/>
            <person name="Yamamoto K."/>
            <person name="Matsuzaki R."/>
            <person name="Suzuki S."/>
            <person name="Yamaguchi H."/>
            <person name="Hirooka S."/>
            <person name="Minakuchi Y."/>
            <person name="Miyagishima S."/>
            <person name="Kawachi M."/>
            <person name="Toyoda A."/>
            <person name="Nozaki H."/>
        </authorList>
    </citation>
    <scope>NUCLEOTIDE SEQUENCE [LARGE SCALE GENOMIC DNA]</scope>
    <source>
        <strain evidence="3 4">NIES-4017</strain>
    </source>
</reference>
<evidence type="ECO:0000259" key="2">
    <source>
        <dbReference type="PROSITE" id="PS50056"/>
    </source>
</evidence>
<dbReference type="PANTHER" id="PTHR23339">
    <property type="entry name" value="TYROSINE SPECIFIC PROTEIN PHOSPHATASE AND DUAL SPECIFICITY PROTEIN PHOSPHATASE"/>
    <property type="match status" value="1"/>
</dbReference>
<dbReference type="GO" id="GO:0016791">
    <property type="term" value="F:phosphatase activity"/>
    <property type="evidence" value="ECO:0007669"/>
    <property type="project" value="UniProtKB-ARBA"/>
</dbReference>
<gene>
    <name evidence="3" type="ORF">Agub_g11085</name>
</gene>
<keyword evidence="1" id="KW-0378">Hydrolase</keyword>
<proteinExistence type="predicted"/>
<dbReference type="Pfam" id="PF22784">
    <property type="entry name" value="PTP-SAK"/>
    <property type="match status" value="1"/>
</dbReference>
<evidence type="ECO:0000313" key="3">
    <source>
        <dbReference type="EMBL" id="GFR49059.1"/>
    </source>
</evidence>
<accession>A0AAD3DXU8</accession>
<evidence type="ECO:0000256" key="1">
    <source>
        <dbReference type="ARBA" id="ARBA00022801"/>
    </source>
</evidence>
<dbReference type="AlphaFoldDB" id="A0AAD3DXU8"/>
<dbReference type="EMBL" id="BMAR01000027">
    <property type="protein sequence ID" value="GFR49059.1"/>
    <property type="molecule type" value="Genomic_DNA"/>
</dbReference>
<sequence>MSCKADAKYNFAKASEHDELVFGSARPGAPQQRCYNPEDKVTPAEVDDWAAFMTSHGVQRVVSLLSDKELDTYEQPLSTSLSRSFKRAINVDTKAPGGADTLLKELQDAMQAQEKVVVHCWGGGGRSGLALAAWLVRQHGLTPEQAAQHVMEFSRSQGASRRADVEQLKEFLATATAAPSSL</sequence>
<organism evidence="3 4">
    <name type="scientific">Astrephomene gubernaculifera</name>
    <dbReference type="NCBI Taxonomy" id="47775"/>
    <lineage>
        <taxon>Eukaryota</taxon>
        <taxon>Viridiplantae</taxon>
        <taxon>Chlorophyta</taxon>
        <taxon>core chlorophytes</taxon>
        <taxon>Chlorophyceae</taxon>
        <taxon>CS clade</taxon>
        <taxon>Chlamydomonadales</taxon>
        <taxon>Astrephomenaceae</taxon>
        <taxon>Astrephomene</taxon>
    </lineage>
</organism>
<protein>
    <recommendedName>
        <fullName evidence="2">Tyrosine specific protein phosphatases domain-containing protein</fullName>
    </recommendedName>
</protein>
<dbReference type="SUPFAM" id="SSF52799">
    <property type="entry name" value="(Phosphotyrosine protein) phosphatases II"/>
    <property type="match status" value="1"/>
</dbReference>
<comment type="caution">
    <text evidence="3">The sequence shown here is derived from an EMBL/GenBank/DDBJ whole genome shotgun (WGS) entry which is preliminary data.</text>
</comment>
<keyword evidence="4" id="KW-1185">Reference proteome</keyword>
<dbReference type="InterPro" id="IPR000387">
    <property type="entry name" value="Tyr_Pase_dom"/>
</dbReference>
<feature type="domain" description="Tyrosine specific protein phosphatases" evidence="2">
    <location>
        <begin position="100"/>
        <end position="150"/>
    </location>
</feature>
<evidence type="ECO:0000313" key="4">
    <source>
        <dbReference type="Proteomes" id="UP001054857"/>
    </source>
</evidence>
<dbReference type="PROSITE" id="PS00383">
    <property type="entry name" value="TYR_PHOSPHATASE_1"/>
    <property type="match status" value="1"/>
</dbReference>
<dbReference type="Gene3D" id="3.90.190.10">
    <property type="entry name" value="Protein tyrosine phosphatase superfamily"/>
    <property type="match status" value="1"/>
</dbReference>
<dbReference type="Proteomes" id="UP001054857">
    <property type="component" value="Unassembled WGS sequence"/>
</dbReference>
<dbReference type="InterPro" id="IPR050561">
    <property type="entry name" value="PTP"/>
</dbReference>
<dbReference type="InterPro" id="IPR057023">
    <property type="entry name" value="PTP-SAK"/>
</dbReference>